<dbReference type="PANTHER" id="PTHR22916:SF3">
    <property type="entry name" value="UDP-GLCNAC:BETAGAL BETA-1,3-N-ACETYLGLUCOSAMINYLTRANSFERASE-LIKE PROTEIN 1"/>
    <property type="match status" value="1"/>
</dbReference>
<name>A0A9W6FJ19_9FIRM</name>
<evidence type="ECO:0000313" key="2">
    <source>
        <dbReference type="EMBL" id="GLG91687.1"/>
    </source>
</evidence>
<protein>
    <recommendedName>
        <fullName evidence="1">Glycosyltransferase 2-like domain-containing protein</fullName>
    </recommendedName>
</protein>
<accession>A0A9W6FJ19</accession>
<dbReference type="GO" id="GO:0016758">
    <property type="term" value="F:hexosyltransferase activity"/>
    <property type="evidence" value="ECO:0007669"/>
    <property type="project" value="UniProtKB-ARBA"/>
</dbReference>
<dbReference type="AlphaFoldDB" id="A0A9W6FJ19"/>
<reference evidence="2" key="3">
    <citation type="journal article" date="2023" name="Int. J. Syst. Evol. Microbiol.">
        <title>Sellimonas catena sp. nov., isolated from human faeces.</title>
        <authorList>
            <person name="Hisatomi A."/>
            <person name="Ohkuma M."/>
            <person name="Sakamoto M."/>
        </authorList>
    </citation>
    <scope>NUCLEOTIDE SEQUENCE</scope>
    <source>
        <strain evidence="2">18CBH55</strain>
    </source>
</reference>
<dbReference type="InterPro" id="IPR029044">
    <property type="entry name" value="Nucleotide-diphossugar_trans"/>
</dbReference>
<evidence type="ECO:0000313" key="3">
    <source>
        <dbReference type="Proteomes" id="UP001145094"/>
    </source>
</evidence>
<feature type="domain" description="Glycosyltransferase 2-like" evidence="1">
    <location>
        <begin position="7"/>
        <end position="135"/>
    </location>
</feature>
<dbReference type="RefSeq" id="WP_281845803.1">
    <property type="nucleotide sequence ID" value="NZ_BSCH01000024.1"/>
</dbReference>
<proteinExistence type="predicted"/>
<dbReference type="EMBL" id="BSCH01000024">
    <property type="protein sequence ID" value="GLG91687.1"/>
    <property type="molecule type" value="Genomic_DNA"/>
</dbReference>
<gene>
    <name evidence="2" type="ORF">Selli2_31140</name>
</gene>
<dbReference type="Pfam" id="PF00535">
    <property type="entry name" value="Glycos_transf_2"/>
    <property type="match status" value="1"/>
</dbReference>
<evidence type="ECO:0000259" key="1">
    <source>
        <dbReference type="Pfam" id="PF00535"/>
    </source>
</evidence>
<reference evidence="2" key="2">
    <citation type="submission" date="2022-11" db="EMBL/GenBank/DDBJ databases">
        <title>Draft genome sequence of Sellimonas catena strain 18CBH55.</title>
        <authorList>
            <person name="Hisatomi A."/>
            <person name="Ohkuma M."/>
            <person name="Sakamoto M."/>
        </authorList>
    </citation>
    <scope>NUCLEOTIDE SEQUENCE</scope>
    <source>
        <strain evidence="2">18CBH55</strain>
    </source>
</reference>
<dbReference type="Gene3D" id="3.90.550.10">
    <property type="entry name" value="Spore Coat Polysaccharide Biosynthesis Protein SpsA, Chain A"/>
    <property type="match status" value="1"/>
</dbReference>
<dbReference type="Proteomes" id="UP001145094">
    <property type="component" value="Unassembled WGS sequence"/>
</dbReference>
<dbReference type="InterPro" id="IPR001173">
    <property type="entry name" value="Glyco_trans_2-like"/>
</dbReference>
<dbReference type="SUPFAM" id="SSF53448">
    <property type="entry name" value="Nucleotide-diphospho-sugar transferases"/>
    <property type="match status" value="1"/>
</dbReference>
<sequence length="307" mass="35771">MDRPLISYVVTTYNIEKYVEESVKCAFAQTYSPLEIILSDDCSTDGTFEIMKKMVEEYDGPHKIILNRNGTNFGITKHMNRAYLELANGKIIIAAHGDDISMPERTEKSYEYLMRYPEVTALSFSIDAFSDDGRILQEHSAVVKDVHEYNFYDGGNIPAPSRAFYKKVMEIFGPLNDDCPTEDELISFRSLLLGKNMFFPDHMVRYRKHSNSSSNPENFAKFPLDKILKQQNDDMIKAVRLGLITEEDRLKKYESLSRLTAIRTRYRRYFVSRRLGDLMGLVLFPEIGLKMKLHYIKQHIEWMKNHE</sequence>
<dbReference type="PANTHER" id="PTHR22916">
    <property type="entry name" value="GLYCOSYLTRANSFERASE"/>
    <property type="match status" value="1"/>
</dbReference>
<comment type="caution">
    <text evidence="2">The sequence shown here is derived from an EMBL/GenBank/DDBJ whole genome shotgun (WGS) entry which is preliminary data.</text>
</comment>
<organism evidence="2 3">
    <name type="scientific">Sellimonas catena</name>
    <dbReference type="NCBI Taxonomy" id="2994035"/>
    <lineage>
        <taxon>Bacteria</taxon>
        <taxon>Bacillati</taxon>
        <taxon>Bacillota</taxon>
        <taxon>Clostridia</taxon>
        <taxon>Lachnospirales</taxon>
        <taxon>Lachnospiraceae</taxon>
        <taxon>Sellimonas</taxon>
    </lineage>
</organism>
<reference evidence="2" key="1">
    <citation type="submission" date="2022-11" db="EMBL/GenBank/DDBJ databases">
        <title>Draft genome sequence of Sellimonas catena strain 18CBH55.</title>
        <authorList>
            <person name="Atsushi H."/>
            <person name="Moriya O."/>
            <person name="Mitsuo S."/>
        </authorList>
    </citation>
    <scope>NUCLEOTIDE SEQUENCE</scope>
    <source>
        <strain evidence="2">18CBH55</strain>
    </source>
</reference>